<feature type="compositionally biased region" description="Polar residues" evidence="1">
    <location>
        <begin position="349"/>
        <end position="358"/>
    </location>
</feature>
<reference evidence="3 4" key="1">
    <citation type="submission" date="2018-03" db="EMBL/GenBank/DDBJ databases">
        <title>Genomic Encyclopedia of Archaeal and Bacterial Type Strains, Phase II (KMG-II): from individual species to whole genera.</title>
        <authorList>
            <person name="Goeker M."/>
        </authorList>
    </citation>
    <scope>NUCLEOTIDE SEQUENCE [LARGE SCALE GENOMIC DNA]</scope>
    <source>
        <strain evidence="3 4">DSM 45348</strain>
    </source>
</reference>
<dbReference type="OrthoDB" id="3405422at2"/>
<feature type="region of interest" description="Disordered" evidence="1">
    <location>
        <begin position="344"/>
        <end position="364"/>
    </location>
</feature>
<protein>
    <submittedName>
        <fullName evidence="3">Uncharacterized protein</fullName>
    </submittedName>
</protein>
<dbReference type="EMBL" id="PVZG01000014">
    <property type="protein sequence ID" value="PRY24033.1"/>
    <property type="molecule type" value="Genomic_DNA"/>
</dbReference>
<feature type="transmembrane region" description="Helical" evidence="2">
    <location>
        <begin position="46"/>
        <end position="65"/>
    </location>
</feature>
<feature type="transmembrane region" description="Helical" evidence="2">
    <location>
        <begin position="15"/>
        <end position="34"/>
    </location>
</feature>
<evidence type="ECO:0000313" key="4">
    <source>
        <dbReference type="Proteomes" id="UP000239209"/>
    </source>
</evidence>
<dbReference type="Proteomes" id="UP000239209">
    <property type="component" value="Unassembled WGS sequence"/>
</dbReference>
<dbReference type="AlphaFoldDB" id="A0A2T0RSG6"/>
<evidence type="ECO:0000313" key="3">
    <source>
        <dbReference type="EMBL" id="PRY24033.1"/>
    </source>
</evidence>
<proteinExistence type="predicted"/>
<dbReference type="RefSeq" id="WP_106129424.1">
    <property type="nucleotide sequence ID" value="NZ_PVZG01000014.1"/>
</dbReference>
<evidence type="ECO:0000256" key="2">
    <source>
        <dbReference type="SAM" id="Phobius"/>
    </source>
</evidence>
<keyword evidence="2" id="KW-0472">Membrane</keyword>
<organism evidence="3 4">
    <name type="scientific">Pseudosporangium ferrugineum</name>
    <dbReference type="NCBI Taxonomy" id="439699"/>
    <lineage>
        <taxon>Bacteria</taxon>
        <taxon>Bacillati</taxon>
        <taxon>Actinomycetota</taxon>
        <taxon>Actinomycetes</taxon>
        <taxon>Micromonosporales</taxon>
        <taxon>Micromonosporaceae</taxon>
        <taxon>Pseudosporangium</taxon>
    </lineage>
</organism>
<evidence type="ECO:0000256" key="1">
    <source>
        <dbReference type="SAM" id="MobiDB-lite"/>
    </source>
</evidence>
<accession>A0A2T0RSG6</accession>
<keyword evidence="2" id="KW-0812">Transmembrane</keyword>
<comment type="caution">
    <text evidence="3">The sequence shown here is derived from an EMBL/GenBank/DDBJ whole genome shotgun (WGS) entry which is preliminary data.</text>
</comment>
<keyword evidence="4" id="KW-1185">Reference proteome</keyword>
<feature type="transmembrane region" description="Helical" evidence="2">
    <location>
        <begin position="114"/>
        <end position="139"/>
    </location>
</feature>
<keyword evidence="2" id="KW-1133">Transmembrane helix</keyword>
<name>A0A2T0RSG6_9ACTN</name>
<gene>
    <name evidence="3" type="ORF">CLV70_114166</name>
</gene>
<sequence length="364" mass="39513">MIDNAINAILSDWRAILGGALLALAVVIVIGRKVRNSKAGKIADKLVGPVMFAGMIWSADAVWILTGPQFLGLPAPLRIAMFAVLEFALLVAMLRAKDSMDRIGRTGAHGGSAWLIASLIALFGFVLGLVEGGLVVAVFRPIIPLVLTKLWWDGVLGDSPRKAGSFKWTPRKLLILMGAIDADDRDVKTVNRDRLIQRMTDLYYDSLYGPEGKRQKLRTRLARLTLDADEEIIREVMRRVRRTQWTTAAPLPYDVTQHDDATVTQPVTQSDAARDARVAVSPARRVKHVTQALTSGDATDADPATQAASLVLTQGLSTREAARKVGGVSPSTVLRRVEKLRDATGDAPLTQNPINGQQFADAAK</sequence>
<feature type="transmembrane region" description="Helical" evidence="2">
    <location>
        <begin position="77"/>
        <end position="94"/>
    </location>
</feature>